<feature type="region of interest" description="Disordered" evidence="1">
    <location>
        <begin position="100"/>
        <end position="125"/>
    </location>
</feature>
<dbReference type="Pfam" id="PF09725">
    <property type="entry name" value="Fra10Ac1"/>
    <property type="match status" value="1"/>
</dbReference>
<dbReference type="InterPro" id="IPR019129">
    <property type="entry name" value="Folate-sensitive_fs_Fra10Ac1"/>
</dbReference>
<evidence type="ECO:0000313" key="2">
    <source>
        <dbReference type="EMBL" id="CAD9210742.1"/>
    </source>
</evidence>
<evidence type="ECO:0000256" key="1">
    <source>
        <dbReference type="SAM" id="MobiDB-lite"/>
    </source>
</evidence>
<dbReference type="EMBL" id="HBGG01025047">
    <property type="protein sequence ID" value="CAD9210742.1"/>
    <property type="molecule type" value="Transcribed_RNA"/>
</dbReference>
<accession>A0A7S1SWU6</accession>
<organism evidence="2">
    <name type="scientific">Tetraselmis chuii</name>
    <dbReference type="NCBI Taxonomy" id="63592"/>
    <lineage>
        <taxon>Eukaryota</taxon>
        <taxon>Viridiplantae</taxon>
        <taxon>Chlorophyta</taxon>
        <taxon>core chlorophytes</taxon>
        <taxon>Chlorodendrophyceae</taxon>
        <taxon>Chlorodendrales</taxon>
        <taxon>Chlorodendraceae</taxon>
        <taxon>Tetraselmis</taxon>
    </lineage>
</organism>
<dbReference type="AlphaFoldDB" id="A0A7S1SWU6"/>
<reference evidence="2" key="1">
    <citation type="submission" date="2021-01" db="EMBL/GenBank/DDBJ databases">
        <authorList>
            <person name="Corre E."/>
            <person name="Pelletier E."/>
            <person name="Niang G."/>
            <person name="Scheremetjew M."/>
            <person name="Finn R."/>
            <person name="Kale V."/>
            <person name="Holt S."/>
            <person name="Cochrane G."/>
            <person name="Meng A."/>
            <person name="Brown T."/>
            <person name="Cohen L."/>
        </authorList>
    </citation>
    <scope>NUCLEOTIDE SEQUENCE</scope>
    <source>
        <strain evidence="2">PLY429</strain>
    </source>
</reference>
<name>A0A7S1SWU6_9CHLO</name>
<sequence>MASGGRRGLAGLNAYERHKKFVHDYLTFYGGKLPSREPGDATVKTDWDSVKEHHRFLRSEEDDKELTWEVKLARKYYAKLFKEYCLADLSRYKESKIGERPFKPAAPHGPVPCYRPQNATESIQS</sequence>
<proteinExistence type="predicted"/>
<protein>
    <submittedName>
        <fullName evidence="2">Uncharacterized protein</fullName>
    </submittedName>
</protein>
<gene>
    <name evidence="2" type="ORF">TCHU04912_LOCUS12981</name>
</gene>